<gene>
    <name evidence="2" type="ORF">BJ875DRAFT_9394</name>
</gene>
<evidence type="ECO:0000313" key="2">
    <source>
        <dbReference type="EMBL" id="KAG9234517.1"/>
    </source>
</evidence>
<organism evidence="2 3">
    <name type="scientific">Amylocarpus encephaloides</name>
    <dbReference type="NCBI Taxonomy" id="45428"/>
    <lineage>
        <taxon>Eukaryota</taxon>
        <taxon>Fungi</taxon>
        <taxon>Dikarya</taxon>
        <taxon>Ascomycota</taxon>
        <taxon>Pezizomycotina</taxon>
        <taxon>Leotiomycetes</taxon>
        <taxon>Helotiales</taxon>
        <taxon>Helotiales incertae sedis</taxon>
        <taxon>Amylocarpus</taxon>
    </lineage>
</organism>
<feature type="transmembrane region" description="Helical" evidence="1">
    <location>
        <begin position="12"/>
        <end position="34"/>
    </location>
</feature>
<dbReference type="AlphaFoldDB" id="A0A9P7YJ68"/>
<evidence type="ECO:0000256" key="1">
    <source>
        <dbReference type="SAM" id="Phobius"/>
    </source>
</evidence>
<keyword evidence="3" id="KW-1185">Reference proteome</keyword>
<comment type="caution">
    <text evidence="2">The sequence shown here is derived from an EMBL/GenBank/DDBJ whole genome shotgun (WGS) entry which is preliminary data.</text>
</comment>
<accession>A0A9P7YJ68</accession>
<sequence length="133" mass="14792">MFVYLVFRTVAYPAFAIWGGLLACFAGLGWCLWIRITLLHGLAYPTQCGKDSLLASIDGSCLMTRHWMWEGGEDTDALTSNRDMGNMNLLSEMIYDNLCVECDMCAVRTLLGHACCSRCATDRTGSVVCSRTW</sequence>
<protein>
    <submittedName>
        <fullName evidence="2">Uncharacterized protein</fullName>
    </submittedName>
</protein>
<evidence type="ECO:0000313" key="3">
    <source>
        <dbReference type="Proteomes" id="UP000824998"/>
    </source>
</evidence>
<keyword evidence="1" id="KW-1133">Transmembrane helix</keyword>
<proteinExistence type="predicted"/>
<reference evidence="2" key="1">
    <citation type="journal article" date="2021" name="IMA Fungus">
        <title>Genomic characterization of three marine fungi, including Emericellopsis atlantica sp. nov. with signatures of a generalist lifestyle and marine biomass degradation.</title>
        <authorList>
            <person name="Hagestad O.C."/>
            <person name="Hou L."/>
            <person name="Andersen J.H."/>
            <person name="Hansen E.H."/>
            <person name="Altermark B."/>
            <person name="Li C."/>
            <person name="Kuhnert E."/>
            <person name="Cox R.J."/>
            <person name="Crous P.W."/>
            <person name="Spatafora J.W."/>
            <person name="Lail K."/>
            <person name="Amirebrahimi M."/>
            <person name="Lipzen A."/>
            <person name="Pangilinan J."/>
            <person name="Andreopoulos W."/>
            <person name="Hayes R.D."/>
            <person name="Ng V."/>
            <person name="Grigoriev I.V."/>
            <person name="Jackson S.A."/>
            <person name="Sutton T.D.S."/>
            <person name="Dobson A.D.W."/>
            <person name="Rama T."/>
        </authorList>
    </citation>
    <scope>NUCLEOTIDE SEQUENCE</scope>
    <source>
        <strain evidence="2">TRa018bII</strain>
    </source>
</reference>
<dbReference type="Proteomes" id="UP000824998">
    <property type="component" value="Unassembled WGS sequence"/>
</dbReference>
<name>A0A9P7YJ68_9HELO</name>
<dbReference type="EMBL" id="MU251460">
    <property type="protein sequence ID" value="KAG9234517.1"/>
    <property type="molecule type" value="Genomic_DNA"/>
</dbReference>
<keyword evidence="1" id="KW-0472">Membrane</keyword>
<keyword evidence="1" id="KW-0812">Transmembrane</keyword>